<name>A0ABC8ZK23_9POAL</name>
<reference evidence="2 3" key="2">
    <citation type="submission" date="2024-10" db="EMBL/GenBank/DDBJ databases">
        <authorList>
            <person name="Ryan C."/>
        </authorList>
    </citation>
    <scope>NUCLEOTIDE SEQUENCE [LARGE SCALE GENOMIC DNA]</scope>
</reference>
<keyword evidence="3" id="KW-1185">Reference proteome</keyword>
<evidence type="ECO:0008006" key="4">
    <source>
        <dbReference type="Google" id="ProtNLM"/>
    </source>
</evidence>
<protein>
    <recommendedName>
        <fullName evidence="4">Aminotransferase-like plant mobile domain-containing protein</fullName>
    </recommendedName>
</protein>
<dbReference type="PANTHER" id="PTHR34835:SF63">
    <property type="entry name" value="AMINOTRANSFERASE-LIKE PLANT MOBILE DOMAIN-CONTAINING PROTEIN"/>
    <property type="match status" value="1"/>
</dbReference>
<feature type="compositionally biased region" description="Low complexity" evidence="1">
    <location>
        <begin position="23"/>
        <end position="46"/>
    </location>
</feature>
<feature type="region of interest" description="Disordered" evidence="1">
    <location>
        <begin position="1"/>
        <end position="54"/>
    </location>
</feature>
<sequence length="927" mass="104326">MAQQRPPDWMPVFPESVRRRPSHPASSAPSFRSSACAASSGSSPVSSDDEGRGNITNRCSPKAVYMVVSKFNEFKKQRVRDMGFGGILDLPCITKVNLKLSVWLLSKLDTEESALVFSETKRIWIHERDVGVVFGIPDGDLDVGSVEITASQIGLIRQLCGLCSKDSRSLKALEHVLEHPLDEKSSTHEIDRFMVAFVIFVMGHLLAPTAKHDHGNVDFWSALKDPEKIYRFNWCRYVYTYVLESARRVREEILRKGNVSTLTGCHLFLQIFFLDNVDLRSMNKPHSIVPRIKVFDSECMKKMAFMCSGRDSDDFSAFIGIRCKESCAYMRHNYEASTSTAHEPARQAPANTSGQPKYPTPSLPASPIAITPDTFQLNQASDLASYIRVKYPGLVRTYAMDYIKMHTGQLLQEVARMRIGILRSSAHLVDWLAEHVGSNQLQLIHKRPSASINEKVWNRSRSEEVCTRQPIVREGVAESPAANMPSIPAGTLAKRNKLFEEPGSIKRQKVLSDPCARVGERAQLVPFDNTKCTPKTDTHHTIGRNKFHVADPPSFDLGIDQSPVAPHFVTPKAQVNQIQPVTSPVPFEISSPPHQADSSSSAQASPRHSTIQQSYNLVIDYVDFFEDGIDRTGKVMYQQLIPVGYEKIPIPPSPVQVPSWLDCQRHPNPDPITLAIVHAWCTNAASADCERPWIIHPLPRYLLLPGAELMDNLLRDKFIAIDIIDVLMRRFNQLEVSVKRDAVSVRWRHFFESSFALQTIAGFRPEQCHSVLNQFVGLGHSISHCSMLVIPLIVDGIWCAHMVNMSTTEVNFLDPGYSDERRQLHEHFFNILHGGLASCVEHFFQDWALNPFDEWDMHYPQICSSTFSTADSGICMLHLVRHFNGQDLEASINQAMINDLRKCFLYEALSIDGNEAQLPDKLKALMD</sequence>
<proteinExistence type="predicted"/>
<evidence type="ECO:0000256" key="1">
    <source>
        <dbReference type="SAM" id="MobiDB-lite"/>
    </source>
</evidence>
<dbReference type="SUPFAM" id="SSF54001">
    <property type="entry name" value="Cysteine proteinases"/>
    <property type="match status" value="1"/>
</dbReference>
<reference evidence="3" key="1">
    <citation type="submission" date="2024-06" db="EMBL/GenBank/DDBJ databases">
        <authorList>
            <person name="Ryan C."/>
        </authorList>
    </citation>
    <scope>NUCLEOTIDE SEQUENCE [LARGE SCALE GENOMIC DNA]</scope>
</reference>
<evidence type="ECO:0000313" key="2">
    <source>
        <dbReference type="EMBL" id="CAL4962916.1"/>
    </source>
</evidence>
<gene>
    <name evidence="2" type="ORF">URODEC1_LOCUS45907</name>
</gene>
<dbReference type="InterPro" id="IPR038765">
    <property type="entry name" value="Papain-like_cys_pep_sf"/>
</dbReference>
<dbReference type="PANTHER" id="PTHR34835">
    <property type="entry name" value="OS07G0283600 PROTEIN-RELATED"/>
    <property type="match status" value="1"/>
</dbReference>
<dbReference type="EMBL" id="OZ075129">
    <property type="protein sequence ID" value="CAL4962916.1"/>
    <property type="molecule type" value="Genomic_DNA"/>
</dbReference>
<accession>A0ABC8ZK23</accession>
<organism evidence="2 3">
    <name type="scientific">Urochloa decumbens</name>
    <dbReference type="NCBI Taxonomy" id="240449"/>
    <lineage>
        <taxon>Eukaryota</taxon>
        <taxon>Viridiplantae</taxon>
        <taxon>Streptophyta</taxon>
        <taxon>Embryophyta</taxon>
        <taxon>Tracheophyta</taxon>
        <taxon>Spermatophyta</taxon>
        <taxon>Magnoliopsida</taxon>
        <taxon>Liliopsida</taxon>
        <taxon>Poales</taxon>
        <taxon>Poaceae</taxon>
        <taxon>PACMAD clade</taxon>
        <taxon>Panicoideae</taxon>
        <taxon>Panicodae</taxon>
        <taxon>Paniceae</taxon>
        <taxon>Melinidinae</taxon>
        <taxon>Urochloa</taxon>
    </lineage>
</organism>
<dbReference type="AlphaFoldDB" id="A0ABC8ZK23"/>
<feature type="compositionally biased region" description="Low complexity" evidence="1">
    <location>
        <begin position="590"/>
        <end position="608"/>
    </location>
</feature>
<dbReference type="Proteomes" id="UP001497457">
    <property type="component" value="Chromosome 19rd"/>
</dbReference>
<feature type="region of interest" description="Disordered" evidence="1">
    <location>
        <begin position="584"/>
        <end position="608"/>
    </location>
</feature>
<dbReference type="Gene3D" id="3.40.395.10">
    <property type="entry name" value="Adenoviral Proteinase, Chain A"/>
    <property type="match status" value="1"/>
</dbReference>
<evidence type="ECO:0000313" key="3">
    <source>
        <dbReference type="Proteomes" id="UP001497457"/>
    </source>
</evidence>
<feature type="region of interest" description="Disordered" evidence="1">
    <location>
        <begin position="338"/>
        <end position="360"/>
    </location>
</feature>